<sequence>MDDKLKVTRIDGDPFSPESERACINQAAGAVVRGSASLQLKLDNGKVRLFKDKSNCERNPDTCEIYSLYDYFPKGRLFLVHDQGYESDAWFLVSQRDGRKQRIVAPPGYSPSKRWLASVKAIDGPSDANNGFDILPADMNVNGPSIHYRPTEYENWEFVRWDSDERLLLNVTLHEDGSRAMLTHPAEVTLVNGKWILNKWAPR</sequence>
<evidence type="ECO:0000313" key="2">
    <source>
        <dbReference type="Proteomes" id="UP001179614"/>
    </source>
</evidence>
<name>A0ABY7MQR2_9BRAD</name>
<reference evidence="1" key="1">
    <citation type="submission" date="2021-12" db="EMBL/GenBank/DDBJ databases">
        <title>Bradyrhizobium xenonodulans sp. nov.</title>
        <authorList>
            <person name="Claassens R."/>
            <person name="Venter S.N."/>
            <person name="Beukes C.W."/>
            <person name="Stepkowski T."/>
            <person name="Steenkamp E.T."/>
        </authorList>
    </citation>
    <scope>NUCLEOTIDE SEQUENCE</scope>
    <source>
        <strain evidence="1">14AB</strain>
    </source>
</reference>
<evidence type="ECO:0000313" key="1">
    <source>
        <dbReference type="EMBL" id="WBL80738.1"/>
    </source>
</evidence>
<accession>A0ABY7MQR2</accession>
<gene>
    <name evidence="1" type="ORF">I3J27_10050</name>
</gene>
<evidence type="ECO:0008006" key="3">
    <source>
        <dbReference type="Google" id="ProtNLM"/>
    </source>
</evidence>
<keyword evidence="2" id="KW-1185">Reference proteome</keyword>
<proteinExistence type="predicted"/>
<organism evidence="1 2">
    <name type="scientific">Bradyrhizobium xenonodulans</name>
    <dbReference type="NCBI Taxonomy" id="2736875"/>
    <lineage>
        <taxon>Bacteria</taxon>
        <taxon>Pseudomonadati</taxon>
        <taxon>Pseudomonadota</taxon>
        <taxon>Alphaproteobacteria</taxon>
        <taxon>Hyphomicrobiales</taxon>
        <taxon>Nitrobacteraceae</taxon>
        <taxon>Bradyrhizobium</taxon>
    </lineage>
</organism>
<dbReference type="EMBL" id="CP089391">
    <property type="protein sequence ID" value="WBL80738.1"/>
    <property type="molecule type" value="Genomic_DNA"/>
</dbReference>
<dbReference type="Proteomes" id="UP001179614">
    <property type="component" value="Chromosome"/>
</dbReference>
<protein>
    <recommendedName>
        <fullName evidence="3">Lipocalin-like domain-containing protein</fullName>
    </recommendedName>
</protein>
<dbReference type="RefSeq" id="WP_270168246.1">
    <property type="nucleotide sequence ID" value="NZ_CP089391.1"/>
</dbReference>